<feature type="compositionally biased region" description="Low complexity" evidence="2">
    <location>
        <begin position="377"/>
        <end position="388"/>
    </location>
</feature>
<gene>
    <name evidence="3" type="primary">ORF4643</name>
</gene>
<feature type="non-terminal residue" evidence="3">
    <location>
        <position position="1"/>
    </location>
</feature>
<protein>
    <submittedName>
        <fullName evidence="3">Uncharacterized protein</fullName>
    </submittedName>
</protein>
<feature type="compositionally biased region" description="Polar residues" evidence="2">
    <location>
        <begin position="334"/>
        <end position="358"/>
    </location>
</feature>
<evidence type="ECO:0000256" key="2">
    <source>
        <dbReference type="SAM" id="MobiDB-lite"/>
    </source>
</evidence>
<reference evidence="3" key="1">
    <citation type="submission" date="2014-12" db="EMBL/GenBank/DDBJ databases">
        <title>Insight into the proteome of Arion vulgaris.</title>
        <authorList>
            <person name="Aradska J."/>
            <person name="Bulat T."/>
            <person name="Smidak R."/>
            <person name="Sarate P."/>
            <person name="Gangsoo J."/>
            <person name="Sialana F."/>
            <person name="Bilban M."/>
            <person name="Lubec G."/>
        </authorList>
    </citation>
    <scope>NUCLEOTIDE SEQUENCE</scope>
    <source>
        <tissue evidence="3">Skin</tissue>
    </source>
</reference>
<sequence>ADVKIIQDLRATVEDLQNENKVMETKIKSLEYDNTNLNISIENKRKKFSELTRTLQTEARTETDLKDTKEKLEIEQKENNRIRQELMNMQKILTDAEMSIQKLHEQLAEKDHTTETAKMGVVEKDKLIIDLRKDLDLSNHEIMKLEESQQIYKTMETETHGLKSRIDSLKIELDNSLVENHKLKQDKEEMIQTIDKLRQENSDGTEAVRDSDKYLRNCEHEREYRLKVEADLMKKNEQVQILEQHVKEAENKMSELNNRILSLEQEKIRLGNCSISQLESDNQVLKEGNMKLRQMLVERNIELTNTKHEQTISDFLIRDLDIRTRQKKTVRVQKFSQSEPQKQSITSNQTTEPSTRWQKIGHSNNVIKRIEDDKLSTRTNQTNVTRQNKNSEFRGGHVQVVGADNGTQSHRNGLKRSTHRPITPSIEEPNKLGGEERTHTTTSLPVLETKSVMSARLPNGYFTLYKDRQKRFQEKRY</sequence>
<feature type="coiled-coil region" evidence="1">
    <location>
        <begin position="6"/>
        <end position="33"/>
    </location>
</feature>
<proteinExistence type="predicted"/>
<evidence type="ECO:0000256" key="1">
    <source>
        <dbReference type="SAM" id="Coils"/>
    </source>
</evidence>
<name>A0A0B6XX33_9EUPU</name>
<feature type="region of interest" description="Disordered" evidence="2">
    <location>
        <begin position="374"/>
        <end position="444"/>
    </location>
</feature>
<feature type="region of interest" description="Disordered" evidence="2">
    <location>
        <begin position="331"/>
        <end position="358"/>
    </location>
</feature>
<feature type="compositionally biased region" description="Basic and acidic residues" evidence="2">
    <location>
        <begin position="428"/>
        <end position="439"/>
    </location>
</feature>
<keyword evidence="1" id="KW-0175">Coiled coil</keyword>
<feature type="coiled-coil region" evidence="1">
    <location>
        <begin position="232"/>
        <end position="266"/>
    </location>
</feature>
<accession>A0A0B6XX33</accession>
<dbReference type="AlphaFoldDB" id="A0A0B6XX33"/>
<organism evidence="3">
    <name type="scientific">Arion vulgaris</name>
    <dbReference type="NCBI Taxonomy" id="1028688"/>
    <lineage>
        <taxon>Eukaryota</taxon>
        <taxon>Metazoa</taxon>
        <taxon>Spiralia</taxon>
        <taxon>Lophotrochozoa</taxon>
        <taxon>Mollusca</taxon>
        <taxon>Gastropoda</taxon>
        <taxon>Heterobranchia</taxon>
        <taxon>Euthyneura</taxon>
        <taxon>Panpulmonata</taxon>
        <taxon>Eupulmonata</taxon>
        <taxon>Stylommatophora</taxon>
        <taxon>Helicina</taxon>
        <taxon>Arionoidea</taxon>
        <taxon>Arionidae</taxon>
        <taxon>Arion</taxon>
    </lineage>
</organism>
<feature type="coiled-coil region" evidence="1">
    <location>
        <begin position="58"/>
        <end position="200"/>
    </location>
</feature>
<dbReference type="EMBL" id="HACG01001752">
    <property type="protein sequence ID" value="CEK48617.1"/>
    <property type="molecule type" value="Transcribed_RNA"/>
</dbReference>
<evidence type="ECO:0000313" key="3">
    <source>
        <dbReference type="EMBL" id="CEK48617.1"/>
    </source>
</evidence>